<dbReference type="SUPFAM" id="SSF46548">
    <property type="entry name" value="alpha-helical ferredoxin"/>
    <property type="match status" value="1"/>
</dbReference>
<dbReference type="EMBL" id="RRCT01000012">
    <property type="protein sequence ID" value="RQW74096.1"/>
    <property type="molecule type" value="Genomic_DNA"/>
</dbReference>
<comment type="caution">
    <text evidence="7">The sequence shown here is derived from an EMBL/GenBank/DDBJ whole genome shotgun (WGS) entry which is preliminary data.</text>
</comment>
<proteinExistence type="predicted"/>
<name>A0A3N9UQB3_9BACI</name>
<comment type="pathway">
    <text evidence="4">Amino-acid biosynthesis.</text>
</comment>
<protein>
    <submittedName>
        <fullName evidence="7">Glutamate synthase subunit beta</fullName>
    </submittedName>
</protein>
<keyword evidence="8" id="KW-1185">Reference proteome</keyword>
<dbReference type="GO" id="GO:0016639">
    <property type="term" value="F:oxidoreductase activity, acting on the CH-NH2 group of donors, NAD or NADP as acceptor"/>
    <property type="evidence" value="ECO:0007669"/>
    <property type="project" value="InterPro"/>
</dbReference>
<evidence type="ECO:0000259" key="5">
    <source>
        <dbReference type="Pfam" id="PF07992"/>
    </source>
</evidence>
<keyword evidence="1" id="KW-0028">Amino-acid biosynthesis</keyword>
<accession>A0A3N9UQB3</accession>
<dbReference type="PANTHER" id="PTHR43100">
    <property type="entry name" value="GLUTAMATE SYNTHASE [NADPH] SMALL CHAIN"/>
    <property type="match status" value="1"/>
</dbReference>
<feature type="domain" description="FAD/NAD(P)-binding" evidence="5">
    <location>
        <begin position="154"/>
        <end position="475"/>
    </location>
</feature>
<evidence type="ECO:0000256" key="3">
    <source>
        <dbReference type="ARBA" id="ARBA00023164"/>
    </source>
</evidence>
<dbReference type="AlphaFoldDB" id="A0A3N9UQB3"/>
<dbReference type="PRINTS" id="PR00419">
    <property type="entry name" value="ADXRDTASE"/>
</dbReference>
<dbReference type="InterPro" id="IPR023753">
    <property type="entry name" value="FAD/NAD-binding_dom"/>
</dbReference>
<dbReference type="InterPro" id="IPR009051">
    <property type="entry name" value="Helical_ferredxn"/>
</dbReference>
<evidence type="ECO:0000256" key="2">
    <source>
        <dbReference type="ARBA" id="ARBA00023002"/>
    </source>
</evidence>
<dbReference type="Pfam" id="PF07992">
    <property type="entry name" value="Pyr_redox_2"/>
    <property type="match status" value="1"/>
</dbReference>
<dbReference type="PANTHER" id="PTHR43100:SF1">
    <property type="entry name" value="GLUTAMATE SYNTHASE [NADPH] SMALL CHAIN"/>
    <property type="match status" value="1"/>
</dbReference>
<evidence type="ECO:0000313" key="7">
    <source>
        <dbReference type="EMBL" id="RQW74096.1"/>
    </source>
</evidence>
<dbReference type="SUPFAM" id="SSF51971">
    <property type="entry name" value="Nucleotide-binding domain"/>
    <property type="match status" value="1"/>
</dbReference>
<dbReference type="RefSeq" id="WP_124765469.1">
    <property type="nucleotide sequence ID" value="NZ_JAFBDY010000011.1"/>
</dbReference>
<dbReference type="Pfam" id="PF14691">
    <property type="entry name" value="Fer4_20"/>
    <property type="match status" value="1"/>
</dbReference>
<dbReference type="InterPro" id="IPR036188">
    <property type="entry name" value="FAD/NAD-bd_sf"/>
</dbReference>
<dbReference type="Gene3D" id="1.10.1060.10">
    <property type="entry name" value="Alpha-helical ferredoxin"/>
    <property type="match status" value="1"/>
</dbReference>
<evidence type="ECO:0000256" key="1">
    <source>
        <dbReference type="ARBA" id="ARBA00022605"/>
    </source>
</evidence>
<dbReference type="NCBIfam" id="TIGR01317">
    <property type="entry name" value="GOGAT_sm_gam"/>
    <property type="match status" value="1"/>
</dbReference>
<dbReference type="Proteomes" id="UP000274033">
    <property type="component" value="Unassembled WGS sequence"/>
</dbReference>
<evidence type="ECO:0000313" key="8">
    <source>
        <dbReference type="Proteomes" id="UP000274033"/>
    </source>
</evidence>
<dbReference type="Gene3D" id="3.50.50.60">
    <property type="entry name" value="FAD/NAD(P)-binding domain"/>
    <property type="match status" value="2"/>
</dbReference>
<sequence length="492" mass="54544">MGKPTGFMEYKREKTKEQPPLERILNWNEYASRLSDESLQTQGARCMDCATPFCHMGIEVRGAAAGCPIQNVIPEWNDLVYKGKWQEALQRLHMTNNFPEFTGRVCPAPCEGSCTLGINEPSVAIKSIERSIIDKGFENNWIVPRIPSHRTGKKIAIVGSGPAGLAAADQLNQKGHSVTVYERADRPGGLLMYGIPNMKLEKEVVERRVNLLQQEGIDFVLNTEVGVDITGEQLKNEYDAVILCVGAQKQRALHIEGSESEGVHLAMDYLTGVTQSLLDSKFKDGKALNVKGKDVIVIGGGDTGADCVATAIRQEARSVYQFGKHPELPKVRTDETPWPQDPNVYKLDYAYEEVAAVKGRDPREYCIQTKKIVKDKNGRVKELHTIQMEKVLGEDGFYYFKELPGTEKIWPAQYVFVAIGFEGVENKIADHFGVNLVRNRIQASIKDFATNVPGVFVAGDARRGQSLVVWAIKEGRAVAASVEEFLTTSVKA</sequence>
<dbReference type="InterPro" id="IPR028261">
    <property type="entry name" value="DPD_II"/>
</dbReference>
<feature type="domain" description="Dihydroprymidine dehydrogenase" evidence="6">
    <location>
        <begin position="25"/>
        <end position="140"/>
    </location>
</feature>
<evidence type="ECO:0000259" key="6">
    <source>
        <dbReference type="Pfam" id="PF14691"/>
    </source>
</evidence>
<keyword evidence="3" id="KW-0314">Glutamate biosynthesis</keyword>
<dbReference type="InterPro" id="IPR051394">
    <property type="entry name" value="Glutamate_Synthase"/>
</dbReference>
<dbReference type="GO" id="GO:0051536">
    <property type="term" value="F:iron-sulfur cluster binding"/>
    <property type="evidence" value="ECO:0007669"/>
    <property type="project" value="InterPro"/>
</dbReference>
<evidence type="ECO:0000256" key="4">
    <source>
        <dbReference type="ARBA" id="ARBA00029440"/>
    </source>
</evidence>
<keyword evidence="2" id="KW-0560">Oxidoreductase</keyword>
<dbReference type="OrthoDB" id="9803192at2"/>
<reference evidence="7 8" key="1">
    <citation type="journal article" date="2013" name="J. Microbiol.">
        <title>Lysinibacillus chungkukjangi sp. nov., isolated from Chungkukjang, Korean fermented soybean food.</title>
        <authorList>
            <person name="Kim S.J."/>
            <person name="Jang Y.H."/>
            <person name="Hamada M."/>
            <person name="Ahn J.H."/>
            <person name="Weon H.Y."/>
            <person name="Suzuki K."/>
            <person name="Whang K.S."/>
            <person name="Kwon S.W."/>
        </authorList>
    </citation>
    <scope>NUCLEOTIDE SEQUENCE [LARGE SCALE GENOMIC DNA]</scope>
    <source>
        <strain evidence="7 8">MCCC 1A12701</strain>
    </source>
</reference>
<gene>
    <name evidence="7" type="ORF">EBB45_13190</name>
</gene>
<dbReference type="GO" id="GO:0006537">
    <property type="term" value="P:glutamate biosynthetic process"/>
    <property type="evidence" value="ECO:0007669"/>
    <property type="project" value="UniProtKB-KW"/>
</dbReference>
<dbReference type="InterPro" id="IPR006005">
    <property type="entry name" value="Glut_synth_ssu1"/>
</dbReference>
<organism evidence="7 8">
    <name type="scientific">Lysinibacillus composti</name>
    <dbReference type="NCBI Taxonomy" id="720633"/>
    <lineage>
        <taxon>Bacteria</taxon>
        <taxon>Bacillati</taxon>
        <taxon>Bacillota</taxon>
        <taxon>Bacilli</taxon>
        <taxon>Bacillales</taxon>
        <taxon>Bacillaceae</taxon>
        <taxon>Lysinibacillus</taxon>
    </lineage>
</organism>